<dbReference type="Proteomes" id="UP000022910">
    <property type="component" value="Unassembled WGS sequence"/>
</dbReference>
<dbReference type="EMBL" id="JEMT01027457">
    <property type="protein sequence ID" value="EXX57035.1"/>
    <property type="molecule type" value="Genomic_DNA"/>
</dbReference>
<accession>A0A015IS22</accession>
<gene>
    <name evidence="2" type="ORF">RirG_210740</name>
</gene>
<dbReference type="OrthoDB" id="2420811at2759"/>
<dbReference type="HOGENOM" id="CLU_076957_1_0_1"/>
<dbReference type="AlphaFoldDB" id="A0A015IS22"/>
<reference evidence="2 3" key="1">
    <citation type="submission" date="2014-02" db="EMBL/GenBank/DDBJ databases">
        <title>Single nucleus genome sequencing reveals high similarity among nuclei of an endomycorrhizal fungus.</title>
        <authorList>
            <person name="Lin K."/>
            <person name="Geurts R."/>
            <person name="Zhang Z."/>
            <person name="Limpens E."/>
            <person name="Saunders D.G."/>
            <person name="Mu D."/>
            <person name="Pang E."/>
            <person name="Cao H."/>
            <person name="Cha H."/>
            <person name="Lin T."/>
            <person name="Zhou Q."/>
            <person name="Shang Y."/>
            <person name="Li Y."/>
            <person name="Ivanov S."/>
            <person name="Sharma T."/>
            <person name="Velzen R.V."/>
            <person name="Ruijter N.D."/>
            <person name="Aanen D.K."/>
            <person name="Win J."/>
            <person name="Kamoun S."/>
            <person name="Bisseling T."/>
            <person name="Huang S."/>
        </authorList>
    </citation>
    <scope>NUCLEOTIDE SEQUENCE [LARGE SCALE GENOMIC DNA]</scope>
    <source>
        <strain evidence="3">DAOM197198w</strain>
    </source>
</reference>
<dbReference type="InterPro" id="IPR004330">
    <property type="entry name" value="FAR1_DNA_bnd_dom"/>
</dbReference>
<protein>
    <recommendedName>
        <fullName evidence="1">FAR1 domain-containing protein</fullName>
    </recommendedName>
</protein>
<evidence type="ECO:0000313" key="3">
    <source>
        <dbReference type="Proteomes" id="UP000022910"/>
    </source>
</evidence>
<evidence type="ECO:0000313" key="2">
    <source>
        <dbReference type="EMBL" id="EXX57035.1"/>
    </source>
</evidence>
<feature type="domain" description="FAR1" evidence="1">
    <location>
        <begin position="4"/>
        <end position="76"/>
    </location>
</feature>
<dbReference type="STRING" id="1432141.A0A015IS22"/>
<proteinExistence type="predicted"/>
<sequence length="116" mass="13327">MDQNSKGQVYKRTLVCEFSGKYKSKKMAEVALKETQQNTKTKKLNCPWHINLSFPDQATQIGVTTFINQHNHILVPKTQEFATKYRLFTDEALNEISLMTKHGNLTLTVQKNLLKA</sequence>
<comment type="caution">
    <text evidence="2">The sequence shown here is derived from an EMBL/GenBank/DDBJ whole genome shotgun (WGS) entry which is preliminary data.</text>
</comment>
<name>A0A015IS22_RHIIW</name>
<dbReference type="Pfam" id="PF03101">
    <property type="entry name" value="FAR1"/>
    <property type="match status" value="1"/>
</dbReference>
<keyword evidence="3" id="KW-1185">Reference proteome</keyword>
<evidence type="ECO:0000259" key="1">
    <source>
        <dbReference type="Pfam" id="PF03101"/>
    </source>
</evidence>
<organism evidence="2 3">
    <name type="scientific">Rhizophagus irregularis (strain DAOM 197198w)</name>
    <name type="common">Glomus intraradices</name>
    <dbReference type="NCBI Taxonomy" id="1432141"/>
    <lineage>
        <taxon>Eukaryota</taxon>
        <taxon>Fungi</taxon>
        <taxon>Fungi incertae sedis</taxon>
        <taxon>Mucoromycota</taxon>
        <taxon>Glomeromycotina</taxon>
        <taxon>Glomeromycetes</taxon>
        <taxon>Glomerales</taxon>
        <taxon>Glomeraceae</taxon>
        <taxon>Rhizophagus</taxon>
    </lineage>
</organism>